<protein>
    <submittedName>
        <fullName evidence="7">Glutathionylspermidine synthase family protein</fullName>
    </submittedName>
</protein>
<feature type="domain" description="Glutathionylspermidine synthase pre-ATP-grasp-like" evidence="6">
    <location>
        <begin position="12"/>
        <end position="383"/>
    </location>
</feature>
<evidence type="ECO:0000256" key="5">
    <source>
        <dbReference type="ARBA" id="ARBA00022842"/>
    </source>
</evidence>
<evidence type="ECO:0000313" key="7">
    <source>
        <dbReference type="EMBL" id="MDY8110396.1"/>
    </source>
</evidence>
<comment type="caution">
    <text evidence="7">The sequence shown here is derived from an EMBL/GenBank/DDBJ whole genome shotgun (WGS) entry which is preliminary data.</text>
</comment>
<keyword evidence="8" id="KW-1185">Reference proteome</keyword>
<evidence type="ECO:0000313" key="8">
    <source>
        <dbReference type="Proteomes" id="UP001294412"/>
    </source>
</evidence>
<dbReference type="EMBL" id="JAXLPB010000005">
    <property type="protein sequence ID" value="MDY8110396.1"/>
    <property type="molecule type" value="Genomic_DNA"/>
</dbReference>
<evidence type="ECO:0000256" key="4">
    <source>
        <dbReference type="ARBA" id="ARBA00022840"/>
    </source>
</evidence>
<accession>A0ABU5I5B3</accession>
<dbReference type="Gene3D" id="3.30.1490.330">
    <property type="match status" value="1"/>
</dbReference>
<dbReference type="SUPFAM" id="SSF56059">
    <property type="entry name" value="Glutathione synthetase ATP-binding domain-like"/>
    <property type="match status" value="1"/>
</dbReference>
<reference evidence="7 8" key="1">
    <citation type="submission" date="2023-12" db="EMBL/GenBank/DDBJ databases">
        <title>Description of Novel Strain Fulvimarina sp. 2208YS6-2-32 isolated from Uroteuthis (Photololigo) edulis.</title>
        <authorList>
            <person name="Park J.-S."/>
        </authorList>
    </citation>
    <scope>NUCLEOTIDE SEQUENCE [LARGE SCALE GENOMIC DNA]</scope>
    <source>
        <strain evidence="7 8">2208YS6-2-32</strain>
    </source>
</reference>
<keyword evidence="1" id="KW-0436">Ligase</keyword>
<organism evidence="7 8">
    <name type="scientific">Fulvimarina uroteuthidis</name>
    <dbReference type="NCBI Taxonomy" id="3098149"/>
    <lineage>
        <taxon>Bacteria</taxon>
        <taxon>Pseudomonadati</taxon>
        <taxon>Pseudomonadota</taxon>
        <taxon>Alphaproteobacteria</taxon>
        <taxon>Hyphomicrobiales</taxon>
        <taxon>Aurantimonadaceae</taxon>
        <taxon>Fulvimarina</taxon>
    </lineage>
</organism>
<evidence type="ECO:0000256" key="3">
    <source>
        <dbReference type="ARBA" id="ARBA00022741"/>
    </source>
</evidence>
<evidence type="ECO:0000256" key="2">
    <source>
        <dbReference type="ARBA" id="ARBA00022723"/>
    </source>
</evidence>
<evidence type="ECO:0000259" key="6">
    <source>
        <dbReference type="Pfam" id="PF03738"/>
    </source>
</evidence>
<evidence type="ECO:0000256" key="1">
    <source>
        <dbReference type="ARBA" id="ARBA00022598"/>
    </source>
</evidence>
<dbReference type="SUPFAM" id="SSF52440">
    <property type="entry name" value="PreATP-grasp domain"/>
    <property type="match status" value="1"/>
</dbReference>
<dbReference type="RefSeq" id="WP_322187958.1">
    <property type="nucleotide sequence ID" value="NZ_JAXLPB010000005.1"/>
</dbReference>
<dbReference type="Proteomes" id="UP001294412">
    <property type="component" value="Unassembled WGS sequence"/>
</dbReference>
<proteinExistence type="predicted"/>
<dbReference type="InterPro" id="IPR005494">
    <property type="entry name" value="GSPS_pre-ATP-grasp-like_dom"/>
</dbReference>
<dbReference type="InterPro" id="IPR016185">
    <property type="entry name" value="PreATP-grasp_dom_sf"/>
</dbReference>
<keyword evidence="2" id="KW-0479">Metal-binding</keyword>
<dbReference type="Pfam" id="PF03738">
    <property type="entry name" value="GSP_synth"/>
    <property type="match status" value="1"/>
</dbReference>
<name>A0ABU5I5B3_9HYPH</name>
<keyword evidence="5" id="KW-0460">Magnesium</keyword>
<sequence length="385" mass="43668">MKRITLPEREDWRAKAEAVGFGFHEMYGEPYWLDDAAYVFSLAEIAEAIEDPSAELHVMCMEVAADVIRDPAMMTKLAIPEPMQELVRTSFETEERHLYGRFDLAYDGTGPAKLLEYNADTPTSIFESAYFQYNWLTDNIALGSLPEDADQFNTIQETLVEAFRAFSNEPIFHFAAYTESDEDRGTAAYLMDCAIQAGHRTELLDIREIGIDAEERFTDLQDRTIELCFKLYPWEDMLREPFAEHLGRSGTQFVEPPWKTILSNKGLLPLLWDRFPGHPNLLPAFFSDDPRADALQNAVRKPLHSREGENVTFIEAGLVTERSDGDYGDGGFIVQEMTKLFESEGNHAVLGTWIVGNTACGLGMREDRSRITRNLSRFVPHAIIG</sequence>
<gene>
    <name evidence="7" type="ORF">U0C82_14735</name>
</gene>
<keyword evidence="3" id="KW-0547">Nucleotide-binding</keyword>
<keyword evidence="4" id="KW-0067">ATP-binding</keyword>